<dbReference type="GO" id="GO:0004672">
    <property type="term" value="F:protein kinase activity"/>
    <property type="evidence" value="ECO:0007669"/>
    <property type="project" value="InterPro"/>
</dbReference>
<proteinExistence type="predicted"/>
<dbReference type="GO" id="GO:0005524">
    <property type="term" value="F:ATP binding"/>
    <property type="evidence" value="ECO:0007669"/>
    <property type="project" value="UniProtKB-KW"/>
</dbReference>
<dbReference type="Proteomes" id="UP000177622">
    <property type="component" value="Unassembled WGS sequence"/>
</dbReference>
<organism evidence="5 6">
    <name type="scientific">Penicillium arizonense</name>
    <dbReference type="NCBI Taxonomy" id="1835702"/>
    <lineage>
        <taxon>Eukaryota</taxon>
        <taxon>Fungi</taxon>
        <taxon>Dikarya</taxon>
        <taxon>Ascomycota</taxon>
        <taxon>Pezizomycotina</taxon>
        <taxon>Eurotiomycetes</taxon>
        <taxon>Eurotiomycetidae</taxon>
        <taxon>Eurotiales</taxon>
        <taxon>Aspergillaceae</taxon>
        <taxon>Penicillium</taxon>
    </lineage>
</organism>
<feature type="domain" description="Protein kinase" evidence="4">
    <location>
        <begin position="46"/>
        <end position="334"/>
    </location>
</feature>
<dbReference type="GeneID" id="34574347"/>
<dbReference type="OrthoDB" id="1738954at2759"/>
<dbReference type="RefSeq" id="XP_022490153.1">
    <property type="nucleotide sequence ID" value="XM_022629613.1"/>
</dbReference>
<evidence type="ECO:0000259" key="4">
    <source>
        <dbReference type="PROSITE" id="PS50011"/>
    </source>
</evidence>
<feature type="region of interest" description="Disordered" evidence="3">
    <location>
        <begin position="336"/>
        <end position="386"/>
    </location>
</feature>
<dbReference type="InterPro" id="IPR008271">
    <property type="entry name" value="Ser/Thr_kinase_AS"/>
</dbReference>
<keyword evidence="1" id="KW-0547">Nucleotide-binding</keyword>
<dbReference type="PANTHER" id="PTHR24347">
    <property type="entry name" value="SERINE/THREONINE-PROTEIN KINASE"/>
    <property type="match status" value="1"/>
</dbReference>
<dbReference type="SUPFAM" id="SSF56112">
    <property type="entry name" value="Protein kinase-like (PK-like)"/>
    <property type="match status" value="1"/>
</dbReference>
<feature type="compositionally biased region" description="Polar residues" evidence="3">
    <location>
        <begin position="344"/>
        <end position="365"/>
    </location>
</feature>
<gene>
    <name evidence="5" type="ORF">PENARI_c005G02311</name>
</gene>
<evidence type="ECO:0000256" key="2">
    <source>
        <dbReference type="ARBA" id="ARBA00022840"/>
    </source>
</evidence>
<dbReference type="SMART" id="SM00220">
    <property type="entry name" value="S_TKc"/>
    <property type="match status" value="1"/>
</dbReference>
<sequence length="493" mass="54842">MAPISTDDLRSSTAKPTKIQNTDTKKPIATSMAESKMPSYPGLGRWTLLETMGKGGFSNVYRAEDSTSEYGEVAIKVMRKYEMNKQQIDNMNKEIHILEEAKHPHIVQFIDSFETRQYCYIIMELCTGGELFNQVIKLTYLSEDLSRHVILQVAKAVEYLHGTLGVVHRDIKPENIFFYSIPWTQGNKINTGLDEEKADEGEFVPGVGCGGIGKIKLGDFGLSKLIYGYGNQTMTPCGTMGYAAPELISDQGYSMGVDMWALGCVLFTLLVGFPPFYDPNIGILKRQVTRGEYTFQSPWWDSISQDAKDLVSNLLTVDPGKRFTIQEFMAHPWIQQGPGETKSAYATPSPDSQTATTGKESTSNHHAVKNDHLATPRLTAGNQVGFRTPDTMNVREIFDVAFGVHQHEEEIKRQERIAAGGRATPAGPPVGSFNRANQGLSTPAQLRQPRQTSVSPSCPNGGFNRREKPQEPQSLFKLSMQNSLLLEKRRQMS</sequence>
<feature type="region of interest" description="Disordered" evidence="3">
    <location>
        <begin position="1"/>
        <end position="25"/>
    </location>
</feature>
<dbReference type="FunFam" id="3.30.200.20:FF:000042">
    <property type="entry name" value="Aurora kinase A"/>
    <property type="match status" value="1"/>
</dbReference>
<keyword evidence="2" id="KW-0067">ATP-binding</keyword>
<dbReference type="PROSITE" id="PS50011">
    <property type="entry name" value="PROTEIN_KINASE_DOM"/>
    <property type="match status" value="1"/>
</dbReference>
<feature type="compositionally biased region" description="Polar residues" evidence="3">
    <location>
        <begin position="11"/>
        <end position="22"/>
    </location>
</feature>
<evidence type="ECO:0000256" key="3">
    <source>
        <dbReference type="SAM" id="MobiDB-lite"/>
    </source>
</evidence>
<dbReference type="PROSITE" id="PS00108">
    <property type="entry name" value="PROTEIN_KINASE_ST"/>
    <property type="match status" value="1"/>
</dbReference>
<dbReference type="AlphaFoldDB" id="A0A1F5LP95"/>
<dbReference type="STRING" id="1835702.A0A1F5LP95"/>
<comment type="caution">
    <text evidence="5">The sequence shown here is derived from an EMBL/GenBank/DDBJ whole genome shotgun (WGS) entry which is preliminary data.</text>
</comment>
<dbReference type="InterPro" id="IPR011009">
    <property type="entry name" value="Kinase-like_dom_sf"/>
</dbReference>
<dbReference type="Pfam" id="PF00069">
    <property type="entry name" value="Pkinase"/>
    <property type="match status" value="1"/>
</dbReference>
<dbReference type="Gene3D" id="1.10.510.10">
    <property type="entry name" value="Transferase(Phosphotransferase) domain 1"/>
    <property type="match status" value="1"/>
</dbReference>
<feature type="compositionally biased region" description="Polar residues" evidence="3">
    <location>
        <begin position="436"/>
        <end position="458"/>
    </location>
</feature>
<evidence type="ECO:0000256" key="1">
    <source>
        <dbReference type="ARBA" id="ARBA00022741"/>
    </source>
</evidence>
<feature type="region of interest" description="Disordered" evidence="3">
    <location>
        <begin position="436"/>
        <end position="476"/>
    </location>
</feature>
<reference evidence="5 6" key="1">
    <citation type="journal article" date="2016" name="Sci. Rep.">
        <title>Penicillium arizonense, a new, genome sequenced fungal species, reveals a high chemical diversity in secreted metabolites.</title>
        <authorList>
            <person name="Grijseels S."/>
            <person name="Nielsen J.C."/>
            <person name="Randelovic M."/>
            <person name="Nielsen J."/>
            <person name="Nielsen K.F."/>
            <person name="Workman M."/>
            <person name="Frisvad J.C."/>
        </authorList>
    </citation>
    <scope>NUCLEOTIDE SEQUENCE [LARGE SCALE GENOMIC DNA]</scope>
    <source>
        <strain evidence="5 6">CBS 141311</strain>
    </source>
</reference>
<keyword evidence="6" id="KW-1185">Reference proteome</keyword>
<evidence type="ECO:0000313" key="5">
    <source>
        <dbReference type="EMBL" id="OGE54721.1"/>
    </source>
</evidence>
<dbReference type="InterPro" id="IPR000719">
    <property type="entry name" value="Prot_kinase_dom"/>
</dbReference>
<dbReference type="EMBL" id="LXJU01000005">
    <property type="protein sequence ID" value="OGE54721.1"/>
    <property type="molecule type" value="Genomic_DNA"/>
</dbReference>
<accession>A0A1F5LP95</accession>
<protein>
    <recommendedName>
        <fullName evidence="4">Protein kinase domain-containing protein</fullName>
    </recommendedName>
</protein>
<name>A0A1F5LP95_PENAI</name>
<evidence type="ECO:0000313" key="6">
    <source>
        <dbReference type="Proteomes" id="UP000177622"/>
    </source>
</evidence>